<feature type="region of interest" description="Disordered" evidence="12">
    <location>
        <begin position="1"/>
        <end position="41"/>
    </location>
</feature>
<dbReference type="InterPro" id="IPR001497">
    <property type="entry name" value="MethylDNA_cys_MeTrfase_AS"/>
</dbReference>
<evidence type="ECO:0000256" key="5">
    <source>
        <dbReference type="ARBA" id="ARBA00022603"/>
    </source>
</evidence>
<feature type="compositionally biased region" description="Low complexity" evidence="12">
    <location>
        <begin position="9"/>
        <end position="31"/>
    </location>
</feature>
<evidence type="ECO:0000313" key="14">
    <source>
        <dbReference type="EMBL" id="OJJ56834.1"/>
    </source>
</evidence>
<dbReference type="PANTHER" id="PTHR10815">
    <property type="entry name" value="METHYLATED-DNA--PROTEIN-CYSTEINE METHYLTRANSFERASE"/>
    <property type="match status" value="1"/>
</dbReference>
<evidence type="ECO:0000256" key="9">
    <source>
        <dbReference type="ARBA" id="ARBA00030795"/>
    </source>
</evidence>
<keyword evidence="15" id="KW-1185">Reference proteome</keyword>
<evidence type="ECO:0000256" key="4">
    <source>
        <dbReference type="ARBA" id="ARBA00015377"/>
    </source>
</evidence>
<protein>
    <recommendedName>
        <fullName evidence="4">Methylated-DNA--protein-cysteine methyltransferase</fullName>
        <ecNumber evidence="3">2.1.1.63</ecNumber>
    </recommendedName>
    <alternativeName>
        <fullName evidence="9">6-O-methylguanine-DNA methyltransferase</fullName>
    </alternativeName>
    <alternativeName>
        <fullName evidence="10">O-6-methylguanine-DNA-alkyltransferase</fullName>
    </alternativeName>
</protein>
<comment type="catalytic activity">
    <reaction evidence="1">
        <text>a 4-O-methyl-thymidine in DNA + L-cysteinyl-[protein] = a thymidine in DNA + S-methyl-L-cysteinyl-[protein]</text>
        <dbReference type="Rhea" id="RHEA:53428"/>
        <dbReference type="Rhea" id="RHEA-COMP:10131"/>
        <dbReference type="Rhea" id="RHEA-COMP:10132"/>
        <dbReference type="Rhea" id="RHEA-COMP:13555"/>
        <dbReference type="Rhea" id="RHEA-COMP:13556"/>
        <dbReference type="ChEBI" id="CHEBI:29950"/>
        <dbReference type="ChEBI" id="CHEBI:82612"/>
        <dbReference type="ChEBI" id="CHEBI:137386"/>
        <dbReference type="ChEBI" id="CHEBI:137387"/>
        <dbReference type="EC" id="2.1.1.63"/>
    </reaction>
</comment>
<dbReference type="InterPro" id="IPR036388">
    <property type="entry name" value="WH-like_DNA-bd_sf"/>
</dbReference>
<dbReference type="PROSITE" id="PS00374">
    <property type="entry name" value="MGMT"/>
    <property type="match status" value="1"/>
</dbReference>
<keyword evidence="7" id="KW-0227">DNA damage</keyword>
<dbReference type="CDD" id="cd06445">
    <property type="entry name" value="ATase"/>
    <property type="match status" value="1"/>
</dbReference>
<dbReference type="InterPro" id="IPR014048">
    <property type="entry name" value="MethylDNA_cys_MeTrfase_DNA-bd"/>
</dbReference>
<dbReference type="GO" id="GO:0006281">
    <property type="term" value="P:DNA repair"/>
    <property type="evidence" value="ECO:0007669"/>
    <property type="project" value="UniProtKB-KW"/>
</dbReference>
<keyword evidence="5" id="KW-0489">Methyltransferase</keyword>
<dbReference type="EMBL" id="KV878589">
    <property type="protein sequence ID" value="OJJ56834.1"/>
    <property type="molecule type" value="Genomic_DNA"/>
</dbReference>
<dbReference type="Proteomes" id="UP000184356">
    <property type="component" value="Unassembled WGS sequence"/>
</dbReference>
<evidence type="ECO:0000256" key="1">
    <source>
        <dbReference type="ARBA" id="ARBA00001286"/>
    </source>
</evidence>
<dbReference type="STRING" id="1036612.A0A1L9TBM8"/>
<evidence type="ECO:0000256" key="11">
    <source>
        <dbReference type="ARBA" id="ARBA00049348"/>
    </source>
</evidence>
<dbReference type="GeneID" id="63768516"/>
<dbReference type="RefSeq" id="XP_040700640.1">
    <property type="nucleotide sequence ID" value="XM_040852443.1"/>
</dbReference>
<evidence type="ECO:0000256" key="7">
    <source>
        <dbReference type="ARBA" id="ARBA00022763"/>
    </source>
</evidence>
<dbReference type="GO" id="GO:0003908">
    <property type="term" value="F:methylated-DNA-[protein]-cysteine S-methyltransferase activity"/>
    <property type="evidence" value="ECO:0007669"/>
    <property type="project" value="UniProtKB-EC"/>
</dbReference>
<evidence type="ECO:0000256" key="12">
    <source>
        <dbReference type="SAM" id="MobiDB-lite"/>
    </source>
</evidence>
<keyword evidence="6" id="KW-0808">Transferase</keyword>
<dbReference type="Gene3D" id="1.10.10.10">
    <property type="entry name" value="Winged helix-like DNA-binding domain superfamily/Winged helix DNA-binding domain"/>
    <property type="match status" value="1"/>
</dbReference>
<sequence>MKLKEKETGTSTTKESTATATATATSASTKTQNQSPNAPAPTYLKLTKKIHQHPTLTPLRKSLYVLLLSVPPGQWTTYAALARHLGSSARAVGTAMRLNPFAPDVPCHRVLSVDGGLGGYMGTSPAKGKGAGFKGKGNLERKRAMLEGEGVRFDERGRAMGSVFVDFTS</sequence>
<dbReference type="InterPro" id="IPR036217">
    <property type="entry name" value="MethylDNA_cys_MeTrfase_DNAb"/>
</dbReference>
<dbReference type="EC" id="2.1.1.63" evidence="3"/>
<dbReference type="OrthoDB" id="1907495at2759"/>
<proteinExistence type="inferred from homology"/>
<dbReference type="PANTHER" id="PTHR10815:SF13">
    <property type="entry name" value="METHYLATED-DNA--PROTEIN-CYSTEINE METHYLTRANSFERASE"/>
    <property type="match status" value="1"/>
</dbReference>
<comment type="similarity">
    <text evidence="2">Belongs to the MGMT family.</text>
</comment>
<dbReference type="VEuPathDB" id="FungiDB:ASPSYDRAFT_91149"/>
<reference evidence="15" key="1">
    <citation type="journal article" date="2017" name="Genome Biol.">
        <title>Comparative genomics reveals high biological diversity and specific adaptations in the industrially and medically important fungal genus Aspergillus.</title>
        <authorList>
            <person name="de Vries R.P."/>
            <person name="Riley R."/>
            <person name="Wiebenga A."/>
            <person name="Aguilar-Osorio G."/>
            <person name="Amillis S."/>
            <person name="Uchima C.A."/>
            <person name="Anderluh G."/>
            <person name="Asadollahi M."/>
            <person name="Askin M."/>
            <person name="Barry K."/>
            <person name="Battaglia E."/>
            <person name="Bayram O."/>
            <person name="Benocci T."/>
            <person name="Braus-Stromeyer S.A."/>
            <person name="Caldana C."/>
            <person name="Canovas D."/>
            <person name="Cerqueira G.C."/>
            <person name="Chen F."/>
            <person name="Chen W."/>
            <person name="Choi C."/>
            <person name="Clum A."/>
            <person name="Dos Santos R.A."/>
            <person name="Damasio A.R."/>
            <person name="Diallinas G."/>
            <person name="Emri T."/>
            <person name="Fekete E."/>
            <person name="Flipphi M."/>
            <person name="Freyberg S."/>
            <person name="Gallo A."/>
            <person name="Gournas C."/>
            <person name="Habgood R."/>
            <person name="Hainaut M."/>
            <person name="Harispe M.L."/>
            <person name="Henrissat B."/>
            <person name="Hilden K.S."/>
            <person name="Hope R."/>
            <person name="Hossain A."/>
            <person name="Karabika E."/>
            <person name="Karaffa L."/>
            <person name="Karanyi Z."/>
            <person name="Krasevec N."/>
            <person name="Kuo A."/>
            <person name="Kusch H."/>
            <person name="LaButti K."/>
            <person name="Lagendijk E.L."/>
            <person name="Lapidus A."/>
            <person name="Levasseur A."/>
            <person name="Lindquist E."/>
            <person name="Lipzen A."/>
            <person name="Logrieco A.F."/>
            <person name="MacCabe A."/>
            <person name="Maekelae M.R."/>
            <person name="Malavazi I."/>
            <person name="Melin P."/>
            <person name="Meyer V."/>
            <person name="Mielnichuk N."/>
            <person name="Miskei M."/>
            <person name="Molnar A.P."/>
            <person name="Mule G."/>
            <person name="Ngan C.Y."/>
            <person name="Orejas M."/>
            <person name="Orosz E."/>
            <person name="Ouedraogo J.P."/>
            <person name="Overkamp K.M."/>
            <person name="Park H.-S."/>
            <person name="Perrone G."/>
            <person name="Piumi F."/>
            <person name="Punt P.J."/>
            <person name="Ram A.F."/>
            <person name="Ramon A."/>
            <person name="Rauscher S."/>
            <person name="Record E."/>
            <person name="Riano-Pachon D.M."/>
            <person name="Robert V."/>
            <person name="Roehrig J."/>
            <person name="Ruller R."/>
            <person name="Salamov A."/>
            <person name="Salih N.S."/>
            <person name="Samson R.A."/>
            <person name="Sandor E."/>
            <person name="Sanguinetti M."/>
            <person name="Schuetze T."/>
            <person name="Sepcic K."/>
            <person name="Shelest E."/>
            <person name="Sherlock G."/>
            <person name="Sophianopoulou V."/>
            <person name="Squina F.M."/>
            <person name="Sun H."/>
            <person name="Susca A."/>
            <person name="Todd R.B."/>
            <person name="Tsang A."/>
            <person name="Unkles S.E."/>
            <person name="van de Wiele N."/>
            <person name="van Rossen-Uffink D."/>
            <person name="Oliveira J.V."/>
            <person name="Vesth T.C."/>
            <person name="Visser J."/>
            <person name="Yu J.-H."/>
            <person name="Zhou M."/>
            <person name="Andersen M.R."/>
            <person name="Archer D.B."/>
            <person name="Baker S.E."/>
            <person name="Benoit I."/>
            <person name="Brakhage A.A."/>
            <person name="Braus G.H."/>
            <person name="Fischer R."/>
            <person name="Frisvad J.C."/>
            <person name="Goldman G.H."/>
            <person name="Houbraken J."/>
            <person name="Oakley B."/>
            <person name="Pocsi I."/>
            <person name="Scazzocchio C."/>
            <person name="Seiboth B."/>
            <person name="vanKuyk P.A."/>
            <person name="Wortman J."/>
            <person name="Dyer P.S."/>
            <person name="Grigoriev I.V."/>
        </authorList>
    </citation>
    <scope>NUCLEOTIDE SEQUENCE [LARGE SCALE GENOMIC DNA]</scope>
    <source>
        <strain evidence="15">CBS 593.65</strain>
    </source>
</reference>
<feature type="domain" description="Methylated-DNA-[protein]-cysteine S-methyltransferase DNA binding" evidence="13">
    <location>
        <begin position="60"/>
        <end position="151"/>
    </location>
</feature>
<accession>A0A1L9TBM8</accession>
<gene>
    <name evidence="14" type="ORF">ASPSYDRAFT_91149</name>
</gene>
<dbReference type="NCBIfam" id="TIGR00589">
    <property type="entry name" value="ogt"/>
    <property type="match status" value="1"/>
</dbReference>
<evidence type="ECO:0000256" key="6">
    <source>
        <dbReference type="ARBA" id="ARBA00022679"/>
    </source>
</evidence>
<evidence type="ECO:0000259" key="13">
    <source>
        <dbReference type="Pfam" id="PF01035"/>
    </source>
</evidence>
<evidence type="ECO:0000256" key="3">
    <source>
        <dbReference type="ARBA" id="ARBA00011918"/>
    </source>
</evidence>
<dbReference type="SUPFAM" id="SSF46767">
    <property type="entry name" value="Methylated DNA-protein cysteine methyltransferase, C-terminal domain"/>
    <property type="match status" value="1"/>
</dbReference>
<evidence type="ECO:0000256" key="8">
    <source>
        <dbReference type="ARBA" id="ARBA00023204"/>
    </source>
</evidence>
<dbReference type="Pfam" id="PF01035">
    <property type="entry name" value="DNA_binding_1"/>
    <property type="match status" value="1"/>
</dbReference>
<evidence type="ECO:0000313" key="15">
    <source>
        <dbReference type="Proteomes" id="UP000184356"/>
    </source>
</evidence>
<evidence type="ECO:0000256" key="10">
    <source>
        <dbReference type="ARBA" id="ARBA00031621"/>
    </source>
</evidence>
<organism evidence="14 15">
    <name type="scientific">Aspergillus sydowii CBS 593.65</name>
    <dbReference type="NCBI Taxonomy" id="1036612"/>
    <lineage>
        <taxon>Eukaryota</taxon>
        <taxon>Fungi</taxon>
        <taxon>Dikarya</taxon>
        <taxon>Ascomycota</taxon>
        <taxon>Pezizomycotina</taxon>
        <taxon>Eurotiomycetes</taxon>
        <taxon>Eurotiomycetidae</taxon>
        <taxon>Eurotiales</taxon>
        <taxon>Aspergillaceae</taxon>
        <taxon>Aspergillus</taxon>
        <taxon>Aspergillus subgen. Nidulantes</taxon>
    </lineage>
</organism>
<evidence type="ECO:0000256" key="2">
    <source>
        <dbReference type="ARBA" id="ARBA00008711"/>
    </source>
</evidence>
<dbReference type="AlphaFoldDB" id="A0A1L9TBM8"/>
<comment type="catalytic activity">
    <reaction evidence="11">
        <text>a 6-O-methyl-2'-deoxyguanosine in DNA + L-cysteinyl-[protein] = S-methyl-L-cysteinyl-[protein] + a 2'-deoxyguanosine in DNA</text>
        <dbReference type="Rhea" id="RHEA:24000"/>
        <dbReference type="Rhea" id="RHEA-COMP:10131"/>
        <dbReference type="Rhea" id="RHEA-COMP:10132"/>
        <dbReference type="Rhea" id="RHEA-COMP:11367"/>
        <dbReference type="Rhea" id="RHEA-COMP:11368"/>
        <dbReference type="ChEBI" id="CHEBI:29950"/>
        <dbReference type="ChEBI" id="CHEBI:82612"/>
        <dbReference type="ChEBI" id="CHEBI:85445"/>
        <dbReference type="ChEBI" id="CHEBI:85448"/>
        <dbReference type="EC" id="2.1.1.63"/>
    </reaction>
</comment>
<name>A0A1L9TBM8_9EURO</name>
<keyword evidence="8" id="KW-0234">DNA repair</keyword>
<dbReference type="GO" id="GO:0032259">
    <property type="term" value="P:methylation"/>
    <property type="evidence" value="ECO:0007669"/>
    <property type="project" value="UniProtKB-KW"/>
</dbReference>